<name>A0ABN9U7F7_9DINO</name>
<gene>
    <name evidence="2" type="ORF">PCOR1329_LOCUS45545</name>
</gene>
<keyword evidence="3" id="KW-1185">Reference proteome</keyword>
<organism evidence="2 3">
    <name type="scientific">Prorocentrum cordatum</name>
    <dbReference type="NCBI Taxonomy" id="2364126"/>
    <lineage>
        <taxon>Eukaryota</taxon>
        <taxon>Sar</taxon>
        <taxon>Alveolata</taxon>
        <taxon>Dinophyceae</taxon>
        <taxon>Prorocentrales</taxon>
        <taxon>Prorocentraceae</taxon>
        <taxon>Prorocentrum</taxon>
    </lineage>
</organism>
<proteinExistence type="predicted"/>
<comment type="caution">
    <text evidence="2">The sequence shown here is derived from an EMBL/GenBank/DDBJ whole genome shotgun (WGS) entry which is preliminary data.</text>
</comment>
<reference evidence="2" key="1">
    <citation type="submission" date="2023-10" db="EMBL/GenBank/DDBJ databases">
        <authorList>
            <person name="Chen Y."/>
            <person name="Shah S."/>
            <person name="Dougan E. K."/>
            <person name="Thang M."/>
            <person name="Chan C."/>
        </authorList>
    </citation>
    <scope>NUCLEOTIDE SEQUENCE [LARGE SCALE GENOMIC DNA]</scope>
</reference>
<evidence type="ECO:0000256" key="1">
    <source>
        <dbReference type="SAM" id="MobiDB-lite"/>
    </source>
</evidence>
<protein>
    <submittedName>
        <fullName evidence="2">Uncharacterized protein</fullName>
    </submittedName>
</protein>
<feature type="compositionally biased region" description="Basic residues" evidence="1">
    <location>
        <begin position="788"/>
        <end position="803"/>
    </location>
</feature>
<evidence type="ECO:0000313" key="2">
    <source>
        <dbReference type="EMBL" id="CAK0854432.1"/>
    </source>
</evidence>
<dbReference type="Proteomes" id="UP001189429">
    <property type="component" value="Unassembled WGS sequence"/>
</dbReference>
<evidence type="ECO:0000313" key="3">
    <source>
        <dbReference type="Proteomes" id="UP001189429"/>
    </source>
</evidence>
<accession>A0ABN9U7F7</accession>
<dbReference type="EMBL" id="CAUYUJ010015479">
    <property type="protein sequence ID" value="CAK0854432.1"/>
    <property type="molecule type" value="Genomic_DNA"/>
</dbReference>
<feature type="region of interest" description="Disordered" evidence="1">
    <location>
        <begin position="788"/>
        <end position="809"/>
    </location>
</feature>
<sequence>MASAEEVLNRIVAMEGVVGQRRDQIARQQQGAQQVKKASEQVQFPPDKFSGELGENAKYKDGVTWENWSFVLAAYCMAVDPRMDELMRDAAKVDADSYSHEYLDEEARRVNTNLYYILALTCKSKAQGIVKSVPSGEGLEAWRLLCVEFEPKVPSRFSGMLDSILYPHVQDNDPIKGMVSWETLVQRYEEQTGEKVMGSIKKAVLSTRLVPTRLREHLALNATRFATYASVRAAVLNYLRSTQAAMALSGPAPMDLDALAFGKHGKGGKGKYGKGMDGKRQGVRQYHDEPAMHVLREKGPQVDGEGYVFLMTEGENEDLDDQEITDHTEELDHIRVADYSVDVDAKRELNYDINKDDGSYLIPIGEFENENDGIIEVIVDSRVARSVCPPGFAPRMPRQEADASPLRQADRAKIYADGCKTVHVEVAGTKQPVRGQCDVRDVRKTITAVRDLTRGAQGVWFDEYGGAVVSPTVSKKIREMIEYENRCNRTNKPLKIAKRRGFFSFDDSDEAQGPEVKKECYKPTAEETAIHERTHMPYREAPTIPVISMDYCFVNTEMEAEMINIQVVVQKPEDAVASIMVVHKGPIEYVNSAVELYLDVEKAPEGFHHSNGAIENAVERVESLLRALHGELEAKLEVKIGPESLIMPWLVRHAGYLLTRLAIATDGRAAWGRLGRAKFKSGRGKLGGAIDCKIQAKDYSKQEPGWGEGVFLSRRDGSDEIIVGAARGIEHARTMRPKAKEDKYKQEVYNAFIGVPWNPRGLEVKDQNEVVRIRSRWLQQINQRNLRRKQRQREFHHHKRRQRRPEFESHDWREKISELQFTIEQDVGMTGNAIVAGGDVAHATPRRDEGMEIGIAMSIPKEEDRHVCEETEPRANNDMVVGDGVYRDACTGEELLKELVINGRTKEMNILEEFEVFGCVSFEDWMKPFDTEKCDLQNIEWIVGS</sequence>